<protein>
    <submittedName>
        <fullName evidence="2">Uncharacterized protein</fullName>
    </submittedName>
</protein>
<dbReference type="RefSeq" id="XP_043129163.1">
    <property type="nucleotide sequence ID" value="XM_043273228.1"/>
</dbReference>
<feature type="compositionally biased region" description="Basic and acidic residues" evidence="1">
    <location>
        <begin position="1"/>
        <end position="12"/>
    </location>
</feature>
<dbReference type="OrthoDB" id="5350472at2759"/>
<dbReference type="GeneID" id="66938076"/>
<feature type="compositionally biased region" description="Polar residues" evidence="1">
    <location>
        <begin position="537"/>
        <end position="554"/>
    </location>
</feature>
<evidence type="ECO:0000313" key="3">
    <source>
        <dbReference type="Proteomes" id="UP000710440"/>
    </source>
</evidence>
<accession>A0A9P3C1Q9</accession>
<dbReference type="EMBL" id="BOPL01000009">
    <property type="protein sequence ID" value="GIK05977.1"/>
    <property type="molecule type" value="Genomic_DNA"/>
</dbReference>
<dbReference type="Proteomes" id="UP000710440">
    <property type="component" value="Unassembled WGS sequence"/>
</dbReference>
<gene>
    <name evidence="2" type="ORF">Aspvir_010094</name>
</gene>
<reference evidence="2 3" key="1">
    <citation type="submission" date="2021-02" db="EMBL/GenBank/DDBJ databases">
        <title>Pan-genome distribution and transcriptional activeness of fungal secondary metabolism genes in Aspergillus section Fumigati.</title>
        <authorList>
            <person name="Takahashi H."/>
            <person name="Umemura M."/>
            <person name="Ninomiya A."/>
            <person name="Kusuya Y."/>
            <person name="Urayama S."/>
            <person name="Shimizu M."/>
            <person name="Watanabe A."/>
            <person name="Kamei K."/>
            <person name="Yaguchi T."/>
            <person name="Hagiwara D."/>
        </authorList>
    </citation>
    <scope>NUCLEOTIDE SEQUENCE [LARGE SCALE GENOMIC DNA]</scope>
    <source>
        <strain evidence="2 3">IFM 47045</strain>
    </source>
</reference>
<evidence type="ECO:0000313" key="2">
    <source>
        <dbReference type="EMBL" id="GIK05977.1"/>
    </source>
</evidence>
<organism evidence="2 3">
    <name type="scientific">Aspergillus viridinutans</name>
    <dbReference type="NCBI Taxonomy" id="75553"/>
    <lineage>
        <taxon>Eukaryota</taxon>
        <taxon>Fungi</taxon>
        <taxon>Dikarya</taxon>
        <taxon>Ascomycota</taxon>
        <taxon>Pezizomycotina</taxon>
        <taxon>Eurotiomycetes</taxon>
        <taxon>Eurotiomycetidae</taxon>
        <taxon>Eurotiales</taxon>
        <taxon>Aspergillaceae</taxon>
        <taxon>Aspergillus</taxon>
        <taxon>Aspergillus subgen. Fumigati</taxon>
    </lineage>
</organism>
<evidence type="ECO:0000256" key="1">
    <source>
        <dbReference type="SAM" id="MobiDB-lite"/>
    </source>
</evidence>
<name>A0A9P3C1Q9_ASPVI</name>
<keyword evidence="3" id="KW-1185">Reference proteome</keyword>
<proteinExistence type="predicted"/>
<feature type="region of interest" description="Disordered" evidence="1">
    <location>
        <begin position="515"/>
        <end position="554"/>
    </location>
</feature>
<comment type="caution">
    <text evidence="2">The sequence shown here is derived from an EMBL/GenBank/DDBJ whole genome shotgun (WGS) entry which is preliminary data.</text>
</comment>
<feature type="region of interest" description="Disordered" evidence="1">
    <location>
        <begin position="1"/>
        <end position="32"/>
    </location>
</feature>
<dbReference type="AlphaFoldDB" id="A0A9P3C1Q9"/>
<feature type="region of interest" description="Disordered" evidence="1">
    <location>
        <begin position="228"/>
        <end position="250"/>
    </location>
</feature>
<sequence length="633" mass="70796">MASHQGHEEPLDPVRPLDWSTQNGKEVKKQIKSPSNRDEVFFKFAAKRVRPVRNVKTAELRSRTVSHLPNSPMIKTNCERYTPARVRTASGTGKGRSAVSVFLSVFENHSIFEQDTSLRVVRTYVELASIINISIDECMSNIPRTSRLRGFLKEYASEKKWAADLRQSFETGLWLPSRTQNVTIMPRVTATSGKAILGKRIIDWAFGQMNDAAIEKFSRPNRIFPVRDGQQPGRYKAGESRAPSVGEPLTDFGPLEYDQDGYAISMEVRGARRAPSRAALSDTPLSSLRLHLRAFYWSRWRATQSAGHPGRCMRYGQGDDPNHNALVCVSRRGEKFLLHTSSDVGPVPNALIDTWLAELQARLGDAFSVLLFQGNSLHTSDYLRKSLIVDTLTDLKAQEEDRAEDIPIVATKDSMQGKESKLVIYDLVISAPTRCQILGSRWMTTAGMWTRSGHAEQLFSWLNGQVNFRQAYPFSWSDIIALLADIASNPGAYGVPPENAANLVLIHQDITRLRRPDGADYPVPPPPQNIDRKRHPNWSSALSRGPQTTTSGSSYLIWNSNDTSSPDKGIAGNSRQRQQKRGILTSDYLLFMDSGVQSRTGLIDRERSSAADRTFTSISQPVQWPVLSPPPYK</sequence>